<feature type="signal peptide" evidence="10">
    <location>
        <begin position="1"/>
        <end position="19"/>
    </location>
</feature>
<evidence type="ECO:0000256" key="8">
    <source>
        <dbReference type="PROSITE-ProRule" id="PRU01360"/>
    </source>
</evidence>
<evidence type="ECO:0000256" key="9">
    <source>
        <dbReference type="RuleBase" id="RU003357"/>
    </source>
</evidence>
<evidence type="ECO:0000256" key="7">
    <source>
        <dbReference type="ARBA" id="ARBA00023237"/>
    </source>
</evidence>
<proteinExistence type="inferred from homology"/>
<accession>A0A5M8QLS9</accession>
<protein>
    <submittedName>
        <fullName evidence="14">SusC/RagA family TonB-linked outer membrane protein</fullName>
    </submittedName>
    <submittedName>
        <fullName evidence="13">TonB-dependent receptor</fullName>
    </submittedName>
</protein>
<evidence type="ECO:0000256" key="1">
    <source>
        <dbReference type="ARBA" id="ARBA00004571"/>
    </source>
</evidence>
<dbReference type="Proteomes" id="UP001570846">
    <property type="component" value="Unassembled WGS sequence"/>
</dbReference>
<keyword evidence="16" id="KW-1185">Reference proteome</keyword>
<sequence>MRKYLLLIWLLCFCGIAFAQQTVKGRITAQEDGSAIIGATVSVKGNATLATGTDANGNYQLNLPTGQETLVVTYIGYVTQEVAVNGRSQVDLVLRTDAKALEEVVVVGYGVQQKKLVTGATVQVKGEDLQKQSTTDPLQALQGQAPGVQITSTSGQPGEGMRVVIRGLGTVGNAGPLYVVDGVLTGDISYLNPADIQSIDVLKDAASAAIYGSQAANGVVLVTTRQGKSGQPAQITFDTYFGVQNVGRKVDLLNAREYAILRNEALVNSGETLRFTNEEVAALGEGTDWLDRLLVKDALTQNYSLGAQGGSETSTFSTALSYTNQEGIVGGKDFSNYERYNFRINTEHSFYQNKVKLGQHLTFAYTNNQGIRVGNQYDNTLRNAFNTSPLLGVEVIDNSASTWYNGEANPYYQMVFNNQNKRNHQRLLGDVYLQVEPIKNLKVRTSLGMDYYANESRGYTPLYTLSIYSFNDSVTYVNQSMGKGRSLIWDNLVTYNFKAAEDHNVEVMVGSSAFQRDGSSFYGSNANLVIGDLEHAWLANATNKTGAPYMSVTGEPSPADRRMSYFGRFNYNFKETYLLNATFRADGSSRFFESNRWGYFPSVSVGWVVSNESFMENTLPWMDYFKLRASWGQVGNQNINFFQYLAPVTFENTNYIFGPEEGGKALVSGAYPSRLGNPDLIWETSEQTNLGFDANLMNGKMAVTFDWYKKTTKDWLLEAPILATAGARPPFINGGNVKNSGVELGITFNDNIGAFNYSVGVNGAYNKNRVGKIPTADGIIHGDKNVLFDNSLEFYRAQNGYPIGYFWGLKTNGIFQTEAEVAAYRNAQEKVIQPNAQPGDVRYVDVNGDGTIDNLDRANIGNPNPDVTFGVTLSANYKGFDFSMLASGVAGNQIVQSYRNQANQYANYTSAMLDRWHGPGSSTTMPRVTTDNRNWTNFSDLYLHDGDFLRISNVTLGYDLGRLVPKSFINQVRIYASVQNLYTFTTYEGMDPEIGYSNGFASGIDLGYYPRPRTMLVGANIKF</sequence>
<evidence type="ECO:0000313" key="15">
    <source>
        <dbReference type="Proteomes" id="UP000323866"/>
    </source>
</evidence>
<organism evidence="13 15">
    <name type="scientific">Rufibacter glacialis</name>
    <dbReference type="NCBI Taxonomy" id="1259555"/>
    <lineage>
        <taxon>Bacteria</taxon>
        <taxon>Pseudomonadati</taxon>
        <taxon>Bacteroidota</taxon>
        <taxon>Cytophagia</taxon>
        <taxon>Cytophagales</taxon>
        <taxon>Hymenobacteraceae</taxon>
        <taxon>Rufibacter</taxon>
    </lineage>
</organism>
<reference evidence="13 15" key="1">
    <citation type="submission" date="2019-07" db="EMBL/GenBank/DDBJ databases">
        <authorList>
            <person name="Qu J.-H."/>
        </authorList>
    </citation>
    <scope>NUCLEOTIDE SEQUENCE [LARGE SCALE GENOMIC DNA]</scope>
    <source>
        <strain evidence="13 15">MDT1-10-3</strain>
    </source>
</reference>
<dbReference type="GO" id="GO:0009279">
    <property type="term" value="C:cell outer membrane"/>
    <property type="evidence" value="ECO:0007669"/>
    <property type="project" value="UniProtKB-SubCell"/>
</dbReference>
<evidence type="ECO:0000313" key="13">
    <source>
        <dbReference type="EMBL" id="KAA6435603.1"/>
    </source>
</evidence>
<keyword evidence="10" id="KW-0732">Signal</keyword>
<reference evidence="14 16" key="3">
    <citation type="submission" date="2024-08" db="EMBL/GenBank/DDBJ databases">
        <authorList>
            <person name="Wei W."/>
        </authorList>
    </citation>
    <scope>NUCLEOTIDE SEQUENCE [LARGE SCALE GENOMIC DNA]</scope>
    <source>
        <strain evidence="14 16">XU2</strain>
    </source>
</reference>
<dbReference type="InterPro" id="IPR023997">
    <property type="entry name" value="TonB-dep_OMP_SusC/RagA_CS"/>
</dbReference>
<comment type="subcellular location">
    <subcellularLocation>
        <location evidence="1 8">Cell outer membrane</location>
        <topology evidence="1 8">Multi-pass membrane protein</topology>
    </subcellularLocation>
</comment>
<dbReference type="InterPro" id="IPR023996">
    <property type="entry name" value="TonB-dep_OMP_SusC/RagA"/>
</dbReference>
<dbReference type="Pfam" id="PF13715">
    <property type="entry name" value="CarbopepD_reg_2"/>
    <property type="match status" value="1"/>
</dbReference>
<dbReference type="SUPFAM" id="SSF49464">
    <property type="entry name" value="Carboxypeptidase regulatory domain-like"/>
    <property type="match status" value="1"/>
</dbReference>
<evidence type="ECO:0000313" key="14">
    <source>
        <dbReference type="EMBL" id="MFA1769983.1"/>
    </source>
</evidence>
<keyword evidence="3 8" id="KW-1134">Transmembrane beta strand</keyword>
<dbReference type="InterPro" id="IPR008969">
    <property type="entry name" value="CarboxyPept-like_regulatory"/>
</dbReference>
<dbReference type="OrthoDB" id="9768177at2"/>
<dbReference type="Gene3D" id="2.40.170.20">
    <property type="entry name" value="TonB-dependent receptor, beta-barrel domain"/>
    <property type="match status" value="1"/>
</dbReference>
<dbReference type="Pfam" id="PF00593">
    <property type="entry name" value="TonB_dep_Rec_b-barrel"/>
    <property type="match status" value="1"/>
</dbReference>
<evidence type="ECO:0000259" key="11">
    <source>
        <dbReference type="Pfam" id="PF00593"/>
    </source>
</evidence>
<feature type="chain" id="PRO_5024326912" evidence="10">
    <location>
        <begin position="20"/>
        <end position="1023"/>
    </location>
</feature>
<dbReference type="SUPFAM" id="SSF56935">
    <property type="entry name" value="Porins"/>
    <property type="match status" value="1"/>
</dbReference>
<evidence type="ECO:0000256" key="6">
    <source>
        <dbReference type="ARBA" id="ARBA00023136"/>
    </source>
</evidence>
<feature type="domain" description="TonB-dependent receptor-like beta-barrel" evidence="11">
    <location>
        <begin position="396"/>
        <end position="768"/>
    </location>
</feature>
<dbReference type="InterPro" id="IPR012910">
    <property type="entry name" value="Plug_dom"/>
</dbReference>
<keyword evidence="7 8" id="KW-0998">Cell outer membrane</keyword>
<comment type="similarity">
    <text evidence="8 9">Belongs to the TonB-dependent receptor family.</text>
</comment>
<dbReference type="RefSeq" id="WP_149097794.1">
    <property type="nucleotide sequence ID" value="NZ_BMMG01000002.1"/>
</dbReference>
<evidence type="ECO:0000256" key="4">
    <source>
        <dbReference type="ARBA" id="ARBA00022692"/>
    </source>
</evidence>
<evidence type="ECO:0000256" key="3">
    <source>
        <dbReference type="ARBA" id="ARBA00022452"/>
    </source>
</evidence>
<evidence type="ECO:0000313" key="16">
    <source>
        <dbReference type="Proteomes" id="UP001570846"/>
    </source>
</evidence>
<gene>
    <name evidence="14" type="ORF">ACD591_01675</name>
    <name evidence="13" type="ORF">FOE74_06575</name>
</gene>
<dbReference type="PROSITE" id="PS52016">
    <property type="entry name" value="TONB_DEPENDENT_REC_3"/>
    <property type="match status" value="1"/>
</dbReference>
<dbReference type="Gene3D" id="2.170.130.10">
    <property type="entry name" value="TonB-dependent receptor, plug domain"/>
    <property type="match status" value="1"/>
</dbReference>
<dbReference type="NCBIfam" id="TIGR04056">
    <property type="entry name" value="OMP_RagA_SusC"/>
    <property type="match status" value="1"/>
</dbReference>
<feature type="domain" description="TonB-dependent receptor plug" evidence="12">
    <location>
        <begin position="117"/>
        <end position="219"/>
    </location>
</feature>
<keyword evidence="6 8" id="KW-0472">Membrane</keyword>
<reference evidence="13 15" key="2">
    <citation type="submission" date="2019-09" db="EMBL/GenBank/DDBJ databases">
        <title>A bacterium isolated from glacier soil.</title>
        <authorList>
            <person name="Liu Q."/>
        </authorList>
    </citation>
    <scope>NUCLEOTIDE SEQUENCE [LARGE SCALE GENOMIC DNA]</scope>
    <source>
        <strain evidence="13 15">MDT1-10-3</strain>
    </source>
</reference>
<keyword evidence="4 8" id="KW-0812">Transmembrane</keyword>
<keyword evidence="5 9" id="KW-0798">TonB box</keyword>
<dbReference type="Proteomes" id="UP000323866">
    <property type="component" value="Unassembled WGS sequence"/>
</dbReference>
<dbReference type="EMBL" id="JBGOGF010000001">
    <property type="protein sequence ID" value="MFA1769983.1"/>
    <property type="molecule type" value="Genomic_DNA"/>
</dbReference>
<dbReference type="Pfam" id="PF07715">
    <property type="entry name" value="Plug"/>
    <property type="match status" value="1"/>
</dbReference>
<comment type="caution">
    <text evidence="13">The sequence shown here is derived from an EMBL/GenBank/DDBJ whole genome shotgun (WGS) entry which is preliminary data.</text>
</comment>
<dbReference type="EMBL" id="VKKZ01000019">
    <property type="protein sequence ID" value="KAA6435603.1"/>
    <property type="molecule type" value="Genomic_DNA"/>
</dbReference>
<evidence type="ECO:0000256" key="2">
    <source>
        <dbReference type="ARBA" id="ARBA00022448"/>
    </source>
</evidence>
<keyword evidence="13" id="KW-0675">Receptor</keyword>
<dbReference type="Gene3D" id="2.60.40.1120">
    <property type="entry name" value="Carboxypeptidase-like, regulatory domain"/>
    <property type="match status" value="1"/>
</dbReference>
<dbReference type="InterPro" id="IPR000531">
    <property type="entry name" value="Beta-barrel_TonB"/>
</dbReference>
<evidence type="ECO:0000259" key="12">
    <source>
        <dbReference type="Pfam" id="PF07715"/>
    </source>
</evidence>
<dbReference type="AlphaFoldDB" id="A0A5M8QLS9"/>
<dbReference type="NCBIfam" id="TIGR04057">
    <property type="entry name" value="SusC_RagA_signa"/>
    <property type="match status" value="1"/>
</dbReference>
<dbReference type="InterPro" id="IPR037066">
    <property type="entry name" value="Plug_dom_sf"/>
</dbReference>
<name>A0A5M8QLS9_9BACT</name>
<dbReference type="InterPro" id="IPR039426">
    <property type="entry name" value="TonB-dep_rcpt-like"/>
</dbReference>
<evidence type="ECO:0000256" key="10">
    <source>
        <dbReference type="SAM" id="SignalP"/>
    </source>
</evidence>
<dbReference type="InterPro" id="IPR036942">
    <property type="entry name" value="Beta-barrel_TonB_sf"/>
</dbReference>
<keyword evidence="2 8" id="KW-0813">Transport</keyword>
<evidence type="ECO:0000256" key="5">
    <source>
        <dbReference type="ARBA" id="ARBA00023077"/>
    </source>
</evidence>